<dbReference type="EC" id="2.7.13.3" evidence="3"/>
<dbReference type="PROSITE" id="PS50885">
    <property type="entry name" value="HAMP"/>
    <property type="match status" value="1"/>
</dbReference>
<dbReference type="RefSeq" id="WP_267928187.1">
    <property type="nucleotide sequence ID" value="NZ_AP024233.1"/>
</dbReference>
<feature type="domain" description="HAMP" evidence="13">
    <location>
        <begin position="194"/>
        <end position="246"/>
    </location>
</feature>
<evidence type="ECO:0000313" key="14">
    <source>
        <dbReference type="EMBL" id="BCO08286.1"/>
    </source>
</evidence>
<evidence type="ECO:0000256" key="7">
    <source>
        <dbReference type="ARBA" id="ARBA00022777"/>
    </source>
</evidence>
<dbReference type="GO" id="GO:0000155">
    <property type="term" value="F:phosphorelay sensor kinase activity"/>
    <property type="evidence" value="ECO:0007669"/>
    <property type="project" value="InterPro"/>
</dbReference>
<dbReference type="GO" id="GO:0005524">
    <property type="term" value="F:ATP binding"/>
    <property type="evidence" value="ECO:0007669"/>
    <property type="project" value="UniProtKB-KW"/>
</dbReference>
<dbReference type="Proteomes" id="UP001063350">
    <property type="component" value="Chromosome"/>
</dbReference>
<evidence type="ECO:0000256" key="6">
    <source>
        <dbReference type="ARBA" id="ARBA00022741"/>
    </source>
</evidence>
<evidence type="ECO:0000256" key="3">
    <source>
        <dbReference type="ARBA" id="ARBA00012438"/>
    </source>
</evidence>
<dbReference type="PROSITE" id="PS50109">
    <property type="entry name" value="HIS_KIN"/>
    <property type="match status" value="1"/>
</dbReference>
<dbReference type="InterPro" id="IPR036890">
    <property type="entry name" value="HATPase_C_sf"/>
</dbReference>
<evidence type="ECO:0000256" key="1">
    <source>
        <dbReference type="ARBA" id="ARBA00000085"/>
    </source>
</evidence>
<keyword evidence="11" id="KW-0472">Membrane</keyword>
<dbReference type="SUPFAM" id="SSF55874">
    <property type="entry name" value="ATPase domain of HSP90 chaperone/DNA topoisomerase II/histidine kinase"/>
    <property type="match status" value="1"/>
</dbReference>
<protein>
    <recommendedName>
        <fullName evidence="3">histidine kinase</fullName>
        <ecNumber evidence="3">2.7.13.3</ecNumber>
    </recommendedName>
</protein>
<dbReference type="EMBL" id="AP024233">
    <property type="protein sequence ID" value="BCO08286.1"/>
    <property type="molecule type" value="Genomic_DNA"/>
</dbReference>
<keyword evidence="4" id="KW-0597">Phosphoprotein</keyword>
<dbReference type="SMART" id="SM00387">
    <property type="entry name" value="HATPase_c"/>
    <property type="match status" value="1"/>
</dbReference>
<evidence type="ECO:0000259" key="13">
    <source>
        <dbReference type="PROSITE" id="PS50885"/>
    </source>
</evidence>
<keyword evidence="15" id="KW-1185">Reference proteome</keyword>
<dbReference type="SUPFAM" id="SSF158472">
    <property type="entry name" value="HAMP domain-like"/>
    <property type="match status" value="1"/>
</dbReference>
<keyword evidence="5" id="KW-0808">Transferase</keyword>
<proteinExistence type="predicted"/>
<reference evidence="14" key="1">
    <citation type="submission" date="2020-12" db="EMBL/GenBank/DDBJ databases">
        <title>Desulfobium dissulfuricans gen. nov., sp. nov., a novel mesophilic, sulfate-reducing bacterium isolated from a deep-sea hydrothermal vent.</title>
        <authorList>
            <person name="Hashimoto Y."/>
            <person name="Tame A."/>
            <person name="Sawayama S."/>
            <person name="Miyazaki J."/>
            <person name="Takai K."/>
            <person name="Nakagawa S."/>
        </authorList>
    </citation>
    <scope>NUCLEOTIDE SEQUENCE</scope>
    <source>
        <strain evidence="14">GF1</strain>
    </source>
</reference>
<dbReference type="InterPro" id="IPR003661">
    <property type="entry name" value="HisK_dim/P_dom"/>
</dbReference>
<evidence type="ECO:0000256" key="4">
    <source>
        <dbReference type="ARBA" id="ARBA00022553"/>
    </source>
</evidence>
<evidence type="ECO:0000256" key="5">
    <source>
        <dbReference type="ARBA" id="ARBA00022679"/>
    </source>
</evidence>
<dbReference type="SUPFAM" id="SSF47384">
    <property type="entry name" value="Homodimeric domain of signal transducing histidine kinase"/>
    <property type="match status" value="1"/>
</dbReference>
<dbReference type="CDD" id="cd00082">
    <property type="entry name" value="HisKA"/>
    <property type="match status" value="1"/>
</dbReference>
<comment type="catalytic activity">
    <reaction evidence="1">
        <text>ATP + protein L-histidine = ADP + protein N-phospho-L-histidine.</text>
        <dbReference type="EC" id="2.7.13.3"/>
    </reaction>
</comment>
<evidence type="ECO:0000256" key="9">
    <source>
        <dbReference type="ARBA" id="ARBA00023012"/>
    </source>
</evidence>
<dbReference type="Pfam" id="PF00512">
    <property type="entry name" value="HisKA"/>
    <property type="match status" value="1"/>
</dbReference>
<dbReference type="Pfam" id="PF02518">
    <property type="entry name" value="HATPase_c"/>
    <property type="match status" value="1"/>
</dbReference>
<dbReference type="InterPro" id="IPR036097">
    <property type="entry name" value="HisK_dim/P_sf"/>
</dbReference>
<keyword evidence="7" id="KW-0418">Kinase</keyword>
<keyword evidence="6" id="KW-0547">Nucleotide-binding</keyword>
<dbReference type="InterPro" id="IPR003594">
    <property type="entry name" value="HATPase_dom"/>
</dbReference>
<feature type="transmembrane region" description="Helical" evidence="11">
    <location>
        <begin position="12"/>
        <end position="33"/>
    </location>
</feature>
<keyword evidence="11" id="KW-0812">Transmembrane</keyword>
<evidence type="ECO:0000256" key="2">
    <source>
        <dbReference type="ARBA" id="ARBA00004370"/>
    </source>
</evidence>
<dbReference type="Gene3D" id="6.10.340.10">
    <property type="match status" value="1"/>
</dbReference>
<evidence type="ECO:0000256" key="8">
    <source>
        <dbReference type="ARBA" id="ARBA00022840"/>
    </source>
</evidence>
<comment type="subcellular location">
    <subcellularLocation>
        <location evidence="2">Membrane</location>
    </subcellularLocation>
</comment>
<feature type="coiled-coil region" evidence="10">
    <location>
        <begin position="227"/>
        <end position="261"/>
    </location>
</feature>
<keyword evidence="10" id="KW-0175">Coiled coil</keyword>
<dbReference type="PANTHER" id="PTHR43065">
    <property type="entry name" value="SENSOR HISTIDINE KINASE"/>
    <property type="match status" value="1"/>
</dbReference>
<dbReference type="CDD" id="cd06225">
    <property type="entry name" value="HAMP"/>
    <property type="match status" value="1"/>
</dbReference>
<dbReference type="AlphaFoldDB" id="A0A915U8S2"/>
<dbReference type="SMART" id="SM00304">
    <property type="entry name" value="HAMP"/>
    <property type="match status" value="1"/>
</dbReference>
<dbReference type="KEGG" id="ddu:GF1_06620"/>
<dbReference type="Gene3D" id="1.10.287.130">
    <property type="match status" value="1"/>
</dbReference>
<dbReference type="InterPro" id="IPR004358">
    <property type="entry name" value="Sig_transdc_His_kin-like_C"/>
</dbReference>
<keyword evidence="8" id="KW-0067">ATP-binding</keyword>
<evidence type="ECO:0000313" key="15">
    <source>
        <dbReference type="Proteomes" id="UP001063350"/>
    </source>
</evidence>
<keyword evidence="9" id="KW-0902">Two-component regulatory system</keyword>
<dbReference type="SMART" id="SM00388">
    <property type="entry name" value="HisKA"/>
    <property type="match status" value="1"/>
</dbReference>
<evidence type="ECO:0000256" key="11">
    <source>
        <dbReference type="SAM" id="Phobius"/>
    </source>
</evidence>
<dbReference type="PANTHER" id="PTHR43065:SF46">
    <property type="entry name" value="C4-DICARBOXYLATE TRANSPORT SENSOR PROTEIN DCTB"/>
    <property type="match status" value="1"/>
</dbReference>
<feature type="domain" description="Histidine kinase" evidence="12">
    <location>
        <begin position="270"/>
        <end position="475"/>
    </location>
</feature>
<feature type="transmembrane region" description="Helical" evidence="11">
    <location>
        <begin position="174"/>
        <end position="193"/>
    </location>
</feature>
<dbReference type="InterPro" id="IPR003660">
    <property type="entry name" value="HAMP_dom"/>
</dbReference>
<dbReference type="Pfam" id="PF00672">
    <property type="entry name" value="HAMP"/>
    <property type="match status" value="1"/>
</dbReference>
<accession>A0A915U8S2</accession>
<organism evidence="14 15">
    <name type="scientific">Desulfolithobacter dissulfuricans</name>
    <dbReference type="NCBI Taxonomy" id="2795293"/>
    <lineage>
        <taxon>Bacteria</taxon>
        <taxon>Pseudomonadati</taxon>
        <taxon>Thermodesulfobacteriota</taxon>
        <taxon>Desulfobulbia</taxon>
        <taxon>Desulfobulbales</taxon>
        <taxon>Desulfobulbaceae</taxon>
        <taxon>Desulfolithobacter</taxon>
    </lineage>
</organism>
<evidence type="ECO:0000259" key="12">
    <source>
        <dbReference type="PROSITE" id="PS50109"/>
    </source>
</evidence>
<dbReference type="PRINTS" id="PR00344">
    <property type="entry name" value="BCTRLSENSOR"/>
</dbReference>
<dbReference type="InterPro" id="IPR005467">
    <property type="entry name" value="His_kinase_dom"/>
</dbReference>
<dbReference type="Gene3D" id="3.30.565.10">
    <property type="entry name" value="Histidine kinase-like ATPase, C-terminal domain"/>
    <property type="match status" value="1"/>
</dbReference>
<gene>
    <name evidence="14" type="ORF">GF1_06620</name>
</gene>
<sequence length="479" mass="53145">MAIRFHDRIAIRLSLAIVIVVLVTAVTVATLVLRDEKRILQRDLRVRALQLGEIMTRQVLEPLLYEENYTLHELITSYLAARDAFLVYGELYNEQGEKILAREKIPVPRKPVVLAEYAGELPKFLRDVEQSNDLVPMDLVVPISSSKIGVVGYLRLGVSVEPLIRTISASRRKVWAVTAVIAVLGSLAGLWMARALLYPVLLLNQAAHKVGEGNLGMEIRETGVGEIRELSLTFNTMSRRLKELVDEITAAQENLVRTEKLYALGEFSTGLAHEIKNPLTSIKMLIQRAGEQEEALEGEDLEVIIDELERIDHTVTRFLRSARQSDIAVTRTDINSLVEDVLAITRPKIEKSGVVIVKKLAKDIAPVQIDASGIRQILMNGILNALQAMDEGGKLTITTAVDGRELRCTITDTGCGISEEHLKYIFDPFFTTKENGTGMGLSVAWNIAQQHGGRLDIVSSKNNGTSFILVLPYDDTPYS</sequence>
<evidence type="ECO:0000256" key="10">
    <source>
        <dbReference type="SAM" id="Coils"/>
    </source>
</evidence>
<name>A0A915U8S2_9BACT</name>
<dbReference type="GO" id="GO:0016020">
    <property type="term" value="C:membrane"/>
    <property type="evidence" value="ECO:0007669"/>
    <property type="project" value="UniProtKB-SubCell"/>
</dbReference>
<keyword evidence="11" id="KW-1133">Transmembrane helix</keyword>